<dbReference type="RefSeq" id="WP_210898237.1">
    <property type="nucleotide sequence ID" value="NZ_CP071696.1"/>
</dbReference>
<feature type="region of interest" description="Disordered" evidence="1">
    <location>
        <begin position="61"/>
        <end position="83"/>
    </location>
</feature>
<organism evidence="2 3">
    <name type="scientific">Agromyces archimandritae</name>
    <dbReference type="NCBI Taxonomy" id="2781962"/>
    <lineage>
        <taxon>Bacteria</taxon>
        <taxon>Bacillati</taxon>
        <taxon>Actinomycetota</taxon>
        <taxon>Actinomycetes</taxon>
        <taxon>Micrococcales</taxon>
        <taxon>Microbacteriaceae</taxon>
        <taxon>Agromyces</taxon>
    </lineage>
</organism>
<dbReference type="Proteomes" id="UP000671914">
    <property type="component" value="Chromosome"/>
</dbReference>
<sequence length="83" mass="8086">MQAEPRGEVVGEGLGVDVAIPEDPGGELYAGGVADGIADVGTGEGVERCAEVVGVDADGGERRGVRGDLGSESGVHIDGHGGS</sequence>
<evidence type="ECO:0000256" key="1">
    <source>
        <dbReference type="SAM" id="MobiDB-lite"/>
    </source>
</evidence>
<name>A0A975FMC2_9MICO</name>
<dbReference type="KEGG" id="aarc:G127AT_14985"/>
<gene>
    <name evidence="2" type="ORF">G127AT_14985</name>
</gene>
<keyword evidence="3" id="KW-1185">Reference proteome</keyword>
<accession>A0A975FMC2</accession>
<dbReference type="EMBL" id="CP071696">
    <property type="protein sequence ID" value="QTX04544.1"/>
    <property type="molecule type" value="Genomic_DNA"/>
</dbReference>
<evidence type="ECO:0000313" key="2">
    <source>
        <dbReference type="EMBL" id="QTX04544.1"/>
    </source>
</evidence>
<evidence type="ECO:0000313" key="3">
    <source>
        <dbReference type="Proteomes" id="UP000671914"/>
    </source>
</evidence>
<proteinExistence type="predicted"/>
<protein>
    <submittedName>
        <fullName evidence="2">Uncharacterized protein</fullName>
    </submittedName>
</protein>
<reference evidence="2" key="1">
    <citation type="submission" date="2021-03" db="EMBL/GenBank/DDBJ databases">
        <title>Agromyces archimandritus sp. nov., isolated from the cockroach Archimandrita tessellata.</title>
        <authorList>
            <person name="Guzman J."/>
            <person name="Ortuzar M."/>
            <person name="Poehlein A."/>
            <person name="Daniel R."/>
            <person name="Trujillo M."/>
            <person name="Vilcinskas A."/>
        </authorList>
    </citation>
    <scope>NUCLEOTIDE SEQUENCE</scope>
    <source>
        <strain evidence="2">G127AT</strain>
    </source>
</reference>
<dbReference type="AlphaFoldDB" id="A0A975FMC2"/>